<dbReference type="RefSeq" id="WP_089225037.1">
    <property type="nucleotide sequence ID" value="NZ_FZOF01000008.1"/>
</dbReference>
<dbReference type="Proteomes" id="UP000198280">
    <property type="component" value="Unassembled WGS sequence"/>
</dbReference>
<dbReference type="InterPro" id="IPR027945">
    <property type="entry name" value="SseB_C"/>
</dbReference>
<organism evidence="2 3">
    <name type="scientific">Actinacidiphila glaucinigra</name>
    <dbReference type="NCBI Taxonomy" id="235986"/>
    <lineage>
        <taxon>Bacteria</taxon>
        <taxon>Bacillati</taxon>
        <taxon>Actinomycetota</taxon>
        <taxon>Actinomycetes</taxon>
        <taxon>Kitasatosporales</taxon>
        <taxon>Streptomycetaceae</taxon>
        <taxon>Actinacidiphila</taxon>
    </lineage>
</organism>
<evidence type="ECO:0000313" key="3">
    <source>
        <dbReference type="Proteomes" id="UP000198280"/>
    </source>
</evidence>
<reference evidence="2 3" key="1">
    <citation type="submission" date="2017-06" db="EMBL/GenBank/DDBJ databases">
        <authorList>
            <person name="Kim H.J."/>
            <person name="Triplett B.A."/>
        </authorList>
    </citation>
    <scope>NUCLEOTIDE SEQUENCE [LARGE SCALE GENOMIC DNA]</scope>
    <source>
        <strain evidence="2 3">CGMCC 4.1858</strain>
    </source>
</reference>
<keyword evidence="3" id="KW-1185">Reference proteome</keyword>
<dbReference type="OrthoDB" id="4275963at2"/>
<evidence type="ECO:0000259" key="1">
    <source>
        <dbReference type="Pfam" id="PF14581"/>
    </source>
</evidence>
<accession>A0A239H4I5</accession>
<feature type="domain" description="SseB protein C-terminal" evidence="1">
    <location>
        <begin position="134"/>
        <end position="238"/>
    </location>
</feature>
<proteinExistence type="predicted"/>
<dbReference type="Pfam" id="PF14581">
    <property type="entry name" value="SseB_C"/>
    <property type="match status" value="1"/>
</dbReference>
<gene>
    <name evidence="2" type="ORF">SAMN05216252_108182</name>
</gene>
<sequence length="261" mass="27851">MSAGVGGGGGLEHALRQVTPGRYDAYEEVLRALADSQVWMLLWQGTPGGADAQYGNMEVAGHGYAPCVTSPQEFTACGWNRAHEVVSGREIAASLFPDRWGLWLNPHAPGGGIGIPWLDLRRVCLGLDRSPAGPLRIGEPALQIPQYYALLTQQAHRTPAVRSLRRAWVQPALGEPYLAIGVDLYDAGPQAVETVRLMMQSALGAVPQGLPVATVALTDEYDPVGMWMRASAQPFYSRDAHGAPGAPGAPGATYGWAPQPY</sequence>
<evidence type="ECO:0000313" key="2">
    <source>
        <dbReference type="EMBL" id="SNS76065.1"/>
    </source>
</evidence>
<name>A0A239H4I5_9ACTN</name>
<protein>
    <submittedName>
        <fullName evidence="2">SseB protein C-terminal domain-containing protein</fullName>
    </submittedName>
</protein>
<dbReference type="EMBL" id="FZOF01000008">
    <property type="protein sequence ID" value="SNS76065.1"/>
    <property type="molecule type" value="Genomic_DNA"/>
</dbReference>
<dbReference type="AlphaFoldDB" id="A0A239H4I5"/>